<dbReference type="EMBL" id="CM020618">
    <property type="protein sequence ID" value="KAK1860471.1"/>
    <property type="molecule type" value="Genomic_DNA"/>
</dbReference>
<proteinExistence type="predicted"/>
<protein>
    <submittedName>
        <fullName evidence="1">Uncharacterized protein</fullName>
    </submittedName>
</protein>
<keyword evidence="2" id="KW-1185">Reference proteome</keyword>
<sequence length="400" mass="41438">MGAPGGASPRRAGGLALLLLSAAALVTVAPSTGTAYKVPAGNTCNCVQTSSAGRCLLNVRFDPSTGAYECARSADGAGCSPPWDCVDTGATHVCLASRTEPSFQCTAPSSGGTCPCARSGAAGVSLTPQSARPGGTAPRSGGGGGGKKQKPRTGSTKKAVWLPAGPAPAPQEPTCRSKYVGVFVGADKWRCVASMKIGKRSVAEAYNYKKATQSGWATEDDMLSMVFLRDAGSRLYFCMTYGAPTLSGSGTRKTIAQLTTAGPNTWYVRDDPGDKYANKTTASGGTVLTAINRWKDSYTDGFCTAMGNKMVADFSALEYVIGMAVPESSTPTAYPKTGPWTAWKLATAPKTSALAYDSGGRILPAKAQAKAWKEAGKKGKPPPSAIRKVKFQARCSCKNF</sequence>
<dbReference type="Proteomes" id="UP000798662">
    <property type="component" value="Chromosome 1"/>
</dbReference>
<evidence type="ECO:0000313" key="2">
    <source>
        <dbReference type="Proteomes" id="UP000798662"/>
    </source>
</evidence>
<organism evidence="1 2">
    <name type="scientific">Pyropia yezoensis</name>
    <name type="common">Susabi-nori</name>
    <name type="synonym">Porphyra yezoensis</name>
    <dbReference type="NCBI Taxonomy" id="2788"/>
    <lineage>
        <taxon>Eukaryota</taxon>
        <taxon>Rhodophyta</taxon>
        <taxon>Bangiophyceae</taxon>
        <taxon>Bangiales</taxon>
        <taxon>Bangiaceae</taxon>
        <taxon>Pyropia</taxon>
    </lineage>
</organism>
<reference evidence="1" key="1">
    <citation type="submission" date="2019-11" db="EMBL/GenBank/DDBJ databases">
        <title>Nori genome reveals adaptations in red seaweeds to the harsh intertidal environment.</title>
        <authorList>
            <person name="Wang D."/>
            <person name="Mao Y."/>
        </authorList>
    </citation>
    <scope>NUCLEOTIDE SEQUENCE</scope>
    <source>
        <tissue evidence="1">Gametophyte</tissue>
    </source>
</reference>
<evidence type="ECO:0000313" key="1">
    <source>
        <dbReference type="EMBL" id="KAK1860471.1"/>
    </source>
</evidence>
<name>A0ACC3BRY8_PYRYE</name>
<accession>A0ACC3BRY8</accession>
<comment type="caution">
    <text evidence="1">The sequence shown here is derived from an EMBL/GenBank/DDBJ whole genome shotgun (WGS) entry which is preliminary data.</text>
</comment>
<gene>
    <name evidence="1" type="ORF">I4F81_003060</name>
</gene>